<dbReference type="Proteomes" id="UP000266895">
    <property type="component" value="Chromosome"/>
</dbReference>
<accession>A0A3S4SM51</accession>
<dbReference type="KEGG" id="ahw:NCTC11636_00822"/>
<keyword evidence="2" id="KW-1185">Reference proteome</keyword>
<dbReference type="RefSeq" id="WP_126381980.1">
    <property type="nucleotide sequence ID" value="NZ_LR134350.1"/>
</dbReference>
<dbReference type="OrthoDB" id="2078524at2"/>
<reference evidence="1 2" key="1">
    <citation type="submission" date="2018-12" db="EMBL/GenBank/DDBJ databases">
        <authorList>
            <consortium name="Pathogen Informatics"/>
        </authorList>
    </citation>
    <scope>NUCLEOTIDE SEQUENCE [LARGE SCALE GENOMIC DNA]</scope>
    <source>
        <strain evidence="1 2">NCTC11636</strain>
    </source>
</reference>
<evidence type="ECO:0000313" key="2">
    <source>
        <dbReference type="Proteomes" id="UP000266895"/>
    </source>
</evidence>
<protein>
    <submittedName>
        <fullName evidence="1">Uncharacterized protein</fullName>
    </submittedName>
</protein>
<gene>
    <name evidence="1" type="ORF">NCTC11636_00822</name>
</gene>
<dbReference type="EMBL" id="LR134350">
    <property type="protein sequence ID" value="VEG27006.1"/>
    <property type="molecule type" value="Genomic_DNA"/>
</dbReference>
<sequence>MIHYRLNLAFTDAANRQEHLGRARYWQDMWTSTYAKDAEAIRTYDIREGVARYLERAGDYVDPALSGEELTKAQTAGLEYQFDTSIDGESYSLGFVSGLLLDLSAPGWKDTFYASGKTLVELLLEQVSPVQDEEDSRMRERVTALIAEENERVKADIAVIDQAEADTSTAYLRTEGEASVNLSHSGTYSYKGKTVFVQTFTELKAADGGSVKVSSQPIVSYPDTGAYVIALPSGSYTYKDGTLTITGDKVSGEVKATESTDNGRKVFTMKLASS</sequence>
<name>A0A3S4SM51_9ACTO</name>
<evidence type="ECO:0000313" key="1">
    <source>
        <dbReference type="EMBL" id="VEG27006.1"/>
    </source>
</evidence>
<organism evidence="1 2">
    <name type="scientific">Actinomyces howellii</name>
    <dbReference type="NCBI Taxonomy" id="52771"/>
    <lineage>
        <taxon>Bacteria</taxon>
        <taxon>Bacillati</taxon>
        <taxon>Actinomycetota</taxon>
        <taxon>Actinomycetes</taxon>
        <taxon>Actinomycetales</taxon>
        <taxon>Actinomycetaceae</taxon>
        <taxon>Actinomyces</taxon>
    </lineage>
</organism>
<dbReference type="AlphaFoldDB" id="A0A3S4SM51"/>
<proteinExistence type="predicted"/>